<evidence type="ECO:0000256" key="2">
    <source>
        <dbReference type="ARBA" id="ARBA00022475"/>
    </source>
</evidence>
<feature type="transmembrane region" description="Helical" evidence="6">
    <location>
        <begin position="132"/>
        <end position="152"/>
    </location>
</feature>
<accession>A0ABS7AR10</accession>
<evidence type="ECO:0000313" key="8">
    <source>
        <dbReference type="Proteomes" id="UP001519921"/>
    </source>
</evidence>
<dbReference type="InterPro" id="IPR010343">
    <property type="entry name" value="ArAE_1"/>
</dbReference>
<evidence type="ECO:0000256" key="5">
    <source>
        <dbReference type="ARBA" id="ARBA00023136"/>
    </source>
</evidence>
<dbReference type="EMBL" id="JAHXPT010000011">
    <property type="protein sequence ID" value="MBW6411098.1"/>
    <property type="molecule type" value="Genomic_DNA"/>
</dbReference>
<organism evidence="7 8">
    <name type="scientific">Clostridium weizhouense</name>
    <dbReference type="NCBI Taxonomy" id="2859781"/>
    <lineage>
        <taxon>Bacteria</taxon>
        <taxon>Bacillati</taxon>
        <taxon>Bacillota</taxon>
        <taxon>Clostridia</taxon>
        <taxon>Eubacteriales</taxon>
        <taxon>Clostridiaceae</taxon>
        <taxon>Clostridium</taxon>
    </lineage>
</organism>
<dbReference type="PANTHER" id="PTHR30509:SF9">
    <property type="entry name" value="MULTIDRUG RESISTANCE PROTEIN MDTO"/>
    <property type="match status" value="1"/>
</dbReference>
<keyword evidence="2" id="KW-1003">Cell membrane</keyword>
<feature type="transmembrane region" description="Helical" evidence="6">
    <location>
        <begin position="61"/>
        <end position="77"/>
    </location>
</feature>
<gene>
    <name evidence="7" type="ORF">KYD98_13450</name>
</gene>
<keyword evidence="3 6" id="KW-0812">Transmembrane</keyword>
<feature type="transmembrane region" description="Helical" evidence="6">
    <location>
        <begin position="83"/>
        <end position="103"/>
    </location>
</feature>
<name>A0ABS7AR10_9CLOT</name>
<evidence type="ECO:0000256" key="3">
    <source>
        <dbReference type="ARBA" id="ARBA00022692"/>
    </source>
</evidence>
<protein>
    <submittedName>
        <fullName evidence="7">FUSC family protein</fullName>
    </submittedName>
</protein>
<evidence type="ECO:0000313" key="7">
    <source>
        <dbReference type="EMBL" id="MBW6411098.1"/>
    </source>
</evidence>
<comment type="subcellular location">
    <subcellularLocation>
        <location evidence="1">Cell membrane</location>
        <topology evidence="1">Multi-pass membrane protein</topology>
    </subcellularLocation>
</comment>
<evidence type="ECO:0000256" key="1">
    <source>
        <dbReference type="ARBA" id="ARBA00004651"/>
    </source>
</evidence>
<keyword evidence="4 6" id="KW-1133">Transmembrane helix</keyword>
<comment type="caution">
    <text evidence="7">The sequence shown here is derived from an EMBL/GenBank/DDBJ whole genome shotgun (WGS) entry which is preliminary data.</text>
</comment>
<sequence>MKNFKLPKIGLRNLKTALAVSLCMITFKAFHRTDSFYACIACVVCMKDTVYNSFHMGKNRLIGTFLGGLLGILFIYLSTLIPLLFNITSLITGLGIIIAIYVCTLLNKPASVTICCIVFISIIVNHPGKASYSYAIGRCIDTAIGIIIAVFINKFIHPPKEKIF</sequence>
<keyword evidence="8" id="KW-1185">Reference proteome</keyword>
<dbReference type="Proteomes" id="UP001519921">
    <property type="component" value="Unassembled WGS sequence"/>
</dbReference>
<dbReference type="Pfam" id="PF06081">
    <property type="entry name" value="ArAE_1"/>
    <property type="match status" value="1"/>
</dbReference>
<dbReference type="RefSeq" id="WP_219780561.1">
    <property type="nucleotide sequence ID" value="NZ_JAHXPT010000011.1"/>
</dbReference>
<dbReference type="PANTHER" id="PTHR30509">
    <property type="entry name" value="P-HYDROXYBENZOIC ACID EFFLUX PUMP SUBUNIT-RELATED"/>
    <property type="match status" value="1"/>
</dbReference>
<reference evidence="7 8" key="1">
    <citation type="submission" date="2021-07" db="EMBL/GenBank/DDBJ databases">
        <title>Clostridium weizhouense sp. nov., an anaerobic bacterium isolated from activated sludge of Petroleum wastewater.</title>
        <authorList>
            <person name="Li Q."/>
        </authorList>
    </citation>
    <scope>NUCLEOTIDE SEQUENCE [LARGE SCALE GENOMIC DNA]</scope>
    <source>
        <strain evidence="7 8">YB-6</strain>
    </source>
</reference>
<keyword evidence="5 6" id="KW-0472">Membrane</keyword>
<evidence type="ECO:0000256" key="4">
    <source>
        <dbReference type="ARBA" id="ARBA00022989"/>
    </source>
</evidence>
<proteinExistence type="predicted"/>
<evidence type="ECO:0000256" key="6">
    <source>
        <dbReference type="SAM" id="Phobius"/>
    </source>
</evidence>